<dbReference type="InterPro" id="IPR032675">
    <property type="entry name" value="LRR_dom_sf"/>
</dbReference>
<dbReference type="GO" id="GO:0042254">
    <property type="term" value="P:ribosome biogenesis"/>
    <property type="evidence" value="ECO:0007669"/>
    <property type="project" value="UniProtKB-KW"/>
</dbReference>
<dbReference type="SMART" id="SM00367">
    <property type="entry name" value="LRR_CC"/>
    <property type="match status" value="6"/>
</dbReference>
<dbReference type="GO" id="GO:0031146">
    <property type="term" value="P:SCF-dependent proteasomal ubiquitin-dependent protein catabolic process"/>
    <property type="evidence" value="ECO:0007669"/>
    <property type="project" value="TreeGrafter"/>
</dbReference>
<evidence type="ECO:0000256" key="2">
    <source>
        <dbReference type="ARBA" id="ARBA00004642"/>
    </source>
</evidence>
<dbReference type="GO" id="GO:0005730">
    <property type="term" value="C:nucleolus"/>
    <property type="evidence" value="ECO:0007669"/>
    <property type="project" value="UniProtKB-SubCell"/>
</dbReference>
<comment type="caution">
    <text evidence="10">The sequence shown here is derived from an EMBL/GenBank/DDBJ whole genome shotgun (WGS) entry which is preliminary data.</text>
</comment>
<dbReference type="InterPro" id="IPR011687">
    <property type="entry name" value="Nop53/GLTSCR2"/>
</dbReference>
<evidence type="ECO:0000259" key="9">
    <source>
        <dbReference type="SMART" id="SM00256"/>
    </source>
</evidence>
<evidence type="ECO:0000313" key="10">
    <source>
        <dbReference type="EMBL" id="KAG6526424.1"/>
    </source>
</evidence>
<protein>
    <recommendedName>
        <fullName evidence="4">Ribosome biogenesis protein NOP53</fullName>
    </recommendedName>
</protein>
<dbReference type="InterPro" id="IPR041101">
    <property type="entry name" value="Transp_inhibit"/>
</dbReference>
<dbReference type="InterPro" id="IPR001810">
    <property type="entry name" value="F-box_dom"/>
</dbReference>
<dbReference type="Pfam" id="PF07767">
    <property type="entry name" value="Nop53"/>
    <property type="match status" value="1"/>
</dbReference>
<dbReference type="SUPFAM" id="SSF52047">
    <property type="entry name" value="RNI-like"/>
    <property type="match status" value="1"/>
</dbReference>
<dbReference type="Gene3D" id="1.20.1280.50">
    <property type="match status" value="1"/>
</dbReference>
<dbReference type="Gene3D" id="3.80.10.10">
    <property type="entry name" value="Ribonuclease Inhibitor"/>
    <property type="match status" value="1"/>
</dbReference>
<evidence type="ECO:0000256" key="5">
    <source>
        <dbReference type="ARBA" id="ARBA00022517"/>
    </source>
</evidence>
<evidence type="ECO:0000256" key="8">
    <source>
        <dbReference type="SAM" id="MobiDB-lite"/>
    </source>
</evidence>
<evidence type="ECO:0000256" key="3">
    <source>
        <dbReference type="ARBA" id="ARBA00008838"/>
    </source>
</evidence>
<dbReference type="GO" id="GO:0009734">
    <property type="term" value="P:auxin-activated signaling pathway"/>
    <property type="evidence" value="ECO:0007669"/>
    <property type="project" value="UniProtKB-KW"/>
</dbReference>
<evidence type="ECO:0000256" key="1">
    <source>
        <dbReference type="ARBA" id="ARBA00004604"/>
    </source>
</evidence>
<comment type="similarity">
    <text evidence="3">Belongs to the NOP53 family.</text>
</comment>
<keyword evidence="7" id="KW-0927">Auxin signaling pathway</keyword>
<dbReference type="Proteomes" id="UP000734854">
    <property type="component" value="Unassembled WGS sequence"/>
</dbReference>
<dbReference type="GO" id="GO:0019005">
    <property type="term" value="C:SCF ubiquitin ligase complex"/>
    <property type="evidence" value="ECO:0007669"/>
    <property type="project" value="TreeGrafter"/>
</dbReference>
<dbReference type="CDD" id="cd22159">
    <property type="entry name" value="F-box_AtTIR1-like"/>
    <property type="match status" value="1"/>
</dbReference>
<gene>
    <name evidence="10" type="ORF">ZIOFF_016408</name>
</gene>
<keyword evidence="11" id="KW-1185">Reference proteome</keyword>
<dbReference type="PANTHER" id="PTHR16134">
    <property type="entry name" value="F-BOX/TPR REPEAT PROTEIN POF3"/>
    <property type="match status" value="1"/>
</dbReference>
<dbReference type="Pfam" id="PF18511">
    <property type="entry name" value="F-box_5"/>
    <property type="match status" value="1"/>
</dbReference>
<evidence type="ECO:0000313" key="11">
    <source>
        <dbReference type="Proteomes" id="UP000734854"/>
    </source>
</evidence>
<dbReference type="Pfam" id="PF18791">
    <property type="entry name" value="Transp_inhibit"/>
    <property type="match status" value="1"/>
</dbReference>
<dbReference type="GO" id="GO:0005654">
    <property type="term" value="C:nucleoplasm"/>
    <property type="evidence" value="ECO:0007669"/>
    <property type="project" value="UniProtKB-SubCell"/>
</dbReference>
<keyword evidence="5" id="KW-0690">Ribosome biogenesis</keyword>
<dbReference type="InterPro" id="IPR041567">
    <property type="entry name" value="COI1_F-box"/>
</dbReference>
<dbReference type="InterPro" id="IPR036047">
    <property type="entry name" value="F-box-like_dom_sf"/>
</dbReference>
<dbReference type="EMBL" id="JACMSC010000004">
    <property type="protein sequence ID" value="KAG6526424.1"/>
    <property type="molecule type" value="Genomic_DNA"/>
</dbReference>
<dbReference type="InterPro" id="IPR006553">
    <property type="entry name" value="Leu-rich_rpt_Cys-con_subtyp"/>
</dbReference>
<dbReference type="SUPFAM" id="SSF81383">
    <property type="entry name" value="F-box domain"/>
    <property type="match status" value="1"/>
</dbReference>
<dbReference type="SMART" id="SM00256">
    <property type="entry name" value="FBOX"/>
    <property type="match status" value="1"/>
</dbReference>
<accession>A0A8J5LV92</accession>
<name>A0A8J5LV92_ZINOF</name>
<organism evidence="10 11">
    <name type="scientific">Zingiber officinale</name>
    <name type="common">Ginger</name>
    <name type="synonym">Amomum zingiber</name>
    <dbReference type="NCBI Taxonomy" id="94328"/>
    <lineage>
        <taxon>Eukaryota</taxon>
        <taxon>Viridiplantae</taxon>
        <taxon>Streptophyta</taxon>
        <taxon>Embryophyta</taxon>
        <taxon>Tracheophyta</taxon>
        <taxon>Spermatophyta</taxon>
        <taxon>Magnoliopsida</taxon>
        <taxon>Liliopsida</taxon>
        <taxon>Zingiberales</taxon>
        <taxon>Zingiberaceae</taxon>
        <taxon>Zingiber</taxon>
    </lineage>
</organism>
<keyword evidence="6" id="KW-0539">Nucleus</keyword>
<dbReference type="AlphaFoldDB" id="A0A8J5LV92"/>
<feature type="domain" description="F-box" evidence="9">
    <location>
        <begin position="470"/>
        <end position="509"/>
    </location>
</feature>
<proteinExistence type="inferred from homology"/>
<dbReference type="PANTHER" id="PTHR16134:SF66">
    <property type="entry name" value="PROTEIN TRANSPORT INHIBITOR RESPONSE 1"/>
    <property type="match status" value="1"/>
</dbReference>
<reference evidence="10 11" key="1">
    <citation type="submission" date="2020-08" db="EMBL/GenBank/DDBJ databases">
        <title>Plant Genome Project.</title>
        <authorList>
            <person name="Zhang R.-G."/>
        </authorList>
    </citation>
    <scope>NUCLEOTIDE SEQUENCE [LARGE SCALE GENOMIC DNA]</scope>
    <source>
        <tissue evidence="10">Rhizome</tissue>
    </source>
</reference>
<sequence length="1041" mass="116654">MANISTVIHELRELIFASRSTSVATSSSNGKEPVEANLHNVLPDLLHTCIVPLISNERDIITVLNLLSFIARNYPVSSSMVGSLACFFFRHGVVFDAITSLHSLLRTGLSPKELIFASRSTSVVASSSNGEEPVEAKLHGVLPDLLDTFIIPLISNERDITTVLNILSFTVYNCPDVFFMVGSLAYFFFRHGVVFDTITSLHPLLRIGEPKVYLEGVYRRVIRKLRELIYASRLASVITLSSNGEEPMEAKLLSAMELSLRSLLLFSCYSGLESPTNIIKFFGCHGRYSRYNFVIEVERLAEKRMGKAAKGSRKGKKPWRPDITTNHIDDYFDESIRDAFTGKASDTKSTDKIPVKRKIEKHNKKVLHYDGLLQKNPFVQAVPSSSSKKSKRKKKQVNTQIIETDKSSQVDDITSTLTDIWNNEGEATDRPKKKQKASIILAIEVEPPGCSFNPSFEAHQDRAFSWAATLLDEVWEHIFSFLPTDADRHAVSLVCRSWYQIERMSRQKIIVRNCYAVAPAAVVRRFPEVRAATIKGKPCFADLLRSNWGGEAGKWIQGMAEGWPLLEELRLKRMVVSDDCLELIAQSFKNFRVLSLVFCEGFSTLGLAAIAANCRNLKVLDLHQYKAKENCINWISHFPESFTSLVTLNIACLDCEMNVSILESLISRCPYLKTLRLNHATPLEKLVSLLYRAPQLVDLGIGTLIGEGYPGLFSKLESAFVHLKHLKNLFWKAGPLYLPAIYPICEGLTTLHLFDSSIQAPELSKVVSQCKNLQQLWVRDLIEDDGLIAVASSCKFLRKLQIVPSDPPHCSLTEIGLIAVSSGCVMLESVLYFCRQMTNSALLTIANNRPNLTCFRLCIVKPYTPDYITQEPLDAGFGAIVESCKDLRRLSMSGLLTDRVFKTIGASANRLERLSVGFAGDGDAGLHYILSGCRKLRMLEIRKCPFGIKALLDNADKLKTMRCLWMSSCSVTLGECRLLAKKMPRLSVEVIDENAGTLQSRRDLSRRDLLRRDMLPVKKLYIYNSITGPRIDAPPSVLTVW</sequence>
<evidence type="ECO:0000256" key="7">
    <source>
        <dbReference type="ARBA" id="ARBA00023294"/>
    </source>
</evidence>
<evidence type="ECO:0000256" key="6">
    <source>
        <dbReference type="ARBA" id="ARBA00023242"/>
    </source>
</evidence>
<comment type="subcellular location">
    <subcellularLocation>
        <location evidence="1">Nucleus</location>
        <location evidence="1">Nucleolus</location>
    </subcellularLocation>
    <subcellularLocation>
        <location evidence="2">Nucleus</location>
        <location evidence="2">Nucleoplasm</location>
    </subcellularLocation>
</comment>
<feature type="region of interest" description="Disordered" evidence="8">
    <location>
        <begin position="380"/>
        <end position="399"/>
    </location>
</feature>
<evidence type="ECO:0000256" key="4">
    <source>
        <dbReference type="ARBA" id="ARBA00018339"/>
    </source>
</evidence>